<feature type="domain" description="DUF5979" evidence="3">
    <location>
        <begin position="478"/>
        <end position="581"/>
    </location>
</feature>
<feature type="transmembrane region" description="Helical" evidence="2">
    <location>
        <begin position="790"/>
        <end position="809"/>
    </location>
</feature>
<feature type="compositionally biased region" description="Polar residues" evidence="1">
    <location>
        <begin position="768"/>
        <end position="778"/>
    </location>
</feature>
<dbReference type="Proteomes" id="UP000271380">
    <property type="component" value="Chromosome"/>
</dbReference>
<feature type="transmembrane region" description="Helical" evidence="2">
    <location>
        <begin position="20"/>
        <end position="37"/>
    </location>
</feature>
<feature type="domain" description="DUF5979" evidence="3">
    <location>
        <begin position="360"/>
        <end position="466"/>
    </location>
</feature>
<feature type="domain" description="DUF5979" evidence="3">
    <location>
        <begin position="225"/>
        <end position="331"/>
    </location>
</feature>
<feature type="region of interest" description="Disordered" evidence="1">
    <location>
        <begin position="59"/>
        <end position="94"/>
    </location>
</feature>
<dbReference type="EMBL" id="LR134377">
    <property type="protein sequence ID" value="VEH06590.1"/>
    <property type="molecule type" value="Genomic_DNA"/>
</dbReference>
<dbReference type="InterPro" id="IPR046022">
    <property type="entry name" value="DUF5979"/>
</dbReference>
<evidence type="ECO:0000313" key="4">
    <source>
        <dbReference type="EMBL" id="VEH06590.1"/>
    </source>
</evidence>
<organism evidence="4 5">
    <name type="scientific">Corynebacterium kutscheri</name>
    <dbReference type="NCBI Taxonomy" id="35755"/>
    <lineage>
        <taxon>Bacteria</taxon>
        <taxon>Bacillati</taxon>
        <taxon>Actinomycetota</taxon>
        <taxon>Actinomycetes</taxon>
        <taxon>Mycobacteriales</taxon>
        <taxon>Corynebacteriaceae</taxon>
        <taxon>Corynebacterium</taxon>
    </lineage>
</organism>
<gene>
    <name evidence="4" type="ORF">NCTC949_01203</name>
</gene>
<evidence type="ECO:0000256" key="2">
    <source>
        <dbReference type="SAM" id="Phobius"/>
    </source>
</evidence>
<name>A0AB38VX36_9CORY</name>
<protein>
    <submittedName>
        <fullName evidence="4">LPxTG domain-containing protein</fullName>
    </submittedName>
</protein>
<reference evidence="4 5" key="1">
    <citation type="submission" date="2018-12" db="EMBL/GenBank/DDBJ databases">
        <authorList>
            <consortium name="Pathogen Informatics"/>
        </authorList>
    </citation>
    <scope>NUCLEOTIDE SEQUENCE [LARGE SCALE GENOMIC DNA]</scope>
    <source>
        <strain evidence="4 5">NCTC949</strain>
    </source>
</reference>
<dbReference type="AlphaFoldDB" id="A0AB38VX36"/>
<keyword evidence="2" id="KW-1133">Transmembrane helix</keyword>
<feature type="domain" description="DUF5979" evidence="3">
    <location>
        <begin position="596"/>
        <end position="699"/>
    </location>
</feature>
<keyword evidence="2" id="KW-0472">Membrane</keyword>
<dbReference type="Pfam" id="PF19407">
    <property type="entry name" value="DUF5979"/>
    <property type="match status" value="4"/>
</dbReference>
<sequence>MYPSHKKNGIITRLLKTPWLTILFTLVLIAALIPLIANRPIATAEENGPAAITELAPEDTADEATASDSEDVPPPNNDTNPIPAEEEQTDTGETGTITLTEVVKISRLIKNYDFMTVGGSSLNFYCTEPKDMPSYIGGRLEVSMYTNPGSLTRSVTSEPMPVGTKCKIELGSSVLEDPGYKYSHAYDLDGNPIADTGSQTASIELTIEPGNQTITSTYNFVGSAFTLRKTVEGTNTNEKFKFHWKCVEPQNEMTILEGEEILGDQEEKLIDGLRLGHSCTVSETPVEINGYKHSMHWLTNGEKSPDNPITITPRSEDSTNPLVLEAVNTYTKDGSTPPAPENTANFMLFKRSIVTDKNGGENTEETAKLPNKDYKFAWECTLPQGEKKTGSFDVQANNRFTSEAFPIGTECKVTEDLASTHIDGFTHNFAAFYAGNEDNLRLDGVRGVKFTLTEKGQFNFIAQNEYTAKQRDTAGVITLRKTVEGTTTDKKFNLSWKCEADNGKTVTGETTLGHSDEYTIAKLPLDSSCTISEAPAKLDGFTHSLKWLTNGEESPDNPIVVTPRDEDSPNPLVVTALNTYTKDGAPVPPKPTTGGFTLEKKVQGINTTKKFTFTWVCTTTDGKTVKDSKVLAHGEKVRIEGLPTDSSCIVSESGTHIGGLDHSVQWLVNGEKTSDKQVTVTPRAKDAQTPVVVTAINTYRNNDGGSSWSPIIPIPIPIPIPPAPQPGPAPAPQPAPAPNPDGNVTPQPHNNNNGGNGNHGGNNAVKPQPNNNAGSQRPGQGALANTGASVLWLIIVSVLLAGVGGLVIYRGCKKS</sequence>
<evidence type="ECO:0000256" key="1">
    <source>
        <dbReference type="SAM" id="MobiDB-lite"/>
    </source>
</evidence>
<dbReference type="Gene3D" id="2.60.40.1140">
    <property type="entry name" value="Collagen-binding surface protein Cna, B-type domain"/>
    <property type="match status" value="2"/>
</dbReference>
<feature type="region of interest" description="Disordered" evidence="1">
    <location>
        <begin position="719"/>
        <end position="780"/>
    </location>
</feature>
<keyword evidence="2" id="KW-0812">Transmembrane</keyword>
<accession>A0AB38VX36</accession>
<evidence type="ECO:0000259" key="3">
    <source>
        <dbReference type="Pfam" id="PF19407"/>
    </source>
</evidence>
<dbReference type="RefSeq" id="WP_126316797.1">
    <property type="nucleotide sequence ID" value="NZ_LR134377.1"/>
</dbReference>
<feature type="compositionally biased region" description="Pro residues" evidence="1">
    <location>
        <begin position="719"/>
        <end position="739"/>
    </location>
</feature>
<proteinExistence type="predicted"/>
<evidence type="ECO:0000313" key="5">
    <source>
        <dbReference type="Proteomes" id="UP000271380"/>
    </source>
</evidence>